<dbReference type="RefSeq" id="WP_359261204.1">
    <property type="nucleotide sequence ID" value="NZ_JBFAEG010000051.1"/>
</dbReference>
<dbReference type="Gene3D" id="2.40.50.100">
    <property type="match status" value="1"/>
</dbReference>
<dbReference type="PANTHER" id="PTHR45266:SF3">
    <property type="entry name" value="OXALOACETATE DECARBOXYLASE ALPHA CHAIN"/>
    <property type="match status" value="1"/>
</dbReference>
<keyword evidence="1" id="KW-0092">Biotin</keyword>
<feature type="non-terminal residue" evidence="3">
    <location>
        <position position="1"/>
    </location>
</feature>
<evidence type="ECO:0000259" key="2">
    <source>
        <dbReference type="PROSITE" id="PS50968"/>
    </source>
</evidence>
<feature type="domain" description="Lipoyl-binding" evidence="2">
    <location>
        <begin position="1"/>
        <end position="54"/>
    </location>
</feature>
<dbReference type="Pfam" id="PF00364">
    <property type="entry name" value="Biotin_lipoyl"/>
    <property type="match status" value="1"/>
</dbReference>
<sequence length="55" mass="5681">VEEGQEVKEGDLVVVLEAMKMEQPLNAHKAGTVKDLGATVGASVSSGAAICEIRD</sequence>
<dbReference type="EMBL" id="JBFAEG010000051">
    <property type="protein sequence ID" value="MEU5713417.1"/>
    <property type="molecule type" value="Genomic_DNA"/>
</dbReference>
<dbReference type="InterPro" id="IPR011053">
    <property type="entry name" value="Single_hybrid_motif"/>
</dbReference>
<dbReference type="PROSITE" id="PS50968">
    <property type="entry name" value="BIOTINYL_LIPOYL"/>
    <property type="match status" value="1"/>
</dbReference>
<dbReference type="InterPro" id="IPR050709">
    <property type="entry name" value="Biotin_Carboxyl_Carrier/Decarb"/>
</dbReference>
<dbReference type="CDD" id="cd06850">
    <property type="entry name" value="biotinyl_domain"/>
    <property type="match status" value="1"/>
</dbReference>
<protein>
    <submittedName>
        <fullName evidence="3">Biotin/lipoyl-containing protein</fullName>
    </submittedName>
</protein>
<proteinExistence type="predicted"/>
<accession>A0ABV3AN85</accession>
<evidence type="ECO:0000313" key="4">
    <source>
        <dbReference type="Proteomes" id="UP001551011"/>
    </source>
</evidence>
<reference evidence="3 4" key="1">
    <citation type="submission" date="2024-06" db="EMBL/GenBank/DDBJ databases">
        <title>The Natural Products Discovery Center: Release of the First 8490 Sequenced Strains for Exploring Actinobacteria Biosynthetic Diversity.</title>
        <authorList>
            <person name="Kalkreuter E."/>
            <person name="Kautsar S.A."/>
            <person name="Yang D."/>
            <person name="Bader C.D."/>
            <person name="Teijaro C.N."/>
            <person name="Fluegel L."/>
            <person name="Davis C.M."/>
            <person name="Simpson J.R."/>
            <person name="Lauterbach L."/>
            <person name="Steele A.D."/>
            <person name="Gui C."/>
            <person name="Meng S."/>
            <person name="Li G."/>
            <person name="Viehrig K."/>
            <person name="Ye F."/>
            <person name="Su P."/>
            <person name="Kiefer A.F."/>
            <person name="Nichols A."/>
            <person name="Cepeda A.J."/>
            <person name="Yan W."/>
            <person name="Fan B."/>
            <person name="Jiang Y."/>
            <person name="Adhikari A."/>
            <person name="Zheng C.-J."/>
            <person name="Schuster L."/>
            <person name="Cowan T.M."/>
            <person name="Smanski M.J."/>
            <person name="Chevrette M.G."/>
            <person name="De Carvalho L.P.S."/>
            <person name="Shen B."/>
        </authorList>
    </citation>
    <scope>NUCLEOTIDE SEQUENCE [LARGE SCALE GENOMIC DNA]</scope>
    <source>
        <strain evidence="3 4">NPDC020594</strain>
    </source>
</reference>
<comment type="caution">
    <text evidence="3">The sequence shown here is derived from an EMBL/GenBank/DDBJ whole genome shotgun (WGS) entry which is preliminary data.</text>
</comment>
<dbReference type="InterPro" id="IPR000089">
    <property type="entry name" value="Biotin_lipoyl"/>
</dbReference>
<dbReference type="PANTHER" id="PTHR45266">
    <property type="entry name" value="OXALOACETATE DECARBOXYLASE ALPHA CHAIN"/>
    <property type="match status" value="1"/>
</dbReference>
<keyword evidence="4" id="KW-1185">Reference proteome</keyword>
<evidence type="ECO:0000256" key="1">
    <source>
        <dbReference type="ARBA" id="ARBA00023267"/>
    </source>
</evidence>
<dbReference type="InterPro" id="IPR001882">
    <property type="entry name" value="Biotin_BS"/>
</dbReference>
<dbReference type="SUPFAM" id="SSF51230">
    <property type="entry name" value="Single hybrid motif"/>
    <property type="match status" value="1"/>
</dbReference>
<evidence type="ECO:0000313" key="3">
    <source>
        <dbReference type="EMBL" id="MEU5713417.1"/>
    </source>
</evidence>
<dbReference type="PROSITE" id="PS00188">
    <property type="entry name" value="BIOTIN"/>
    <property type="match status" value="1"/>
</dbReference>
<gene>
    <name evidence="3" type="ORF">AB0H04_42495</name>
</gene>
<name>A0ABV3AN85_9ACTN</name>
<dbReference type="Proteomes" id="UP001551011">
    <property type="component" value="Unassembled WGS sequence"/>
</dbReference>
<organism evidence="3 4">
    <name type="scientific">Streptomyces flaveolus</name>
    <dbReference type="NCBI Taxonomy" id="67297"/>
    <lineage>
        <taxon>Bacteria</taxon>
        <taxon>Bacillati</taxon>
        <taxon>Actinomycetota</taxon>
        <taxon>Actinomycetes</taxon>
        <taxon>Kitasatosporales</taxon>
        <taxon>Streptomycetaceae</taxon>
        <taxon>Streptomyces</taxon>
    </lineage>
</organism>